<dbReference type="EC" id="2.5.1.74" evidence="2"/>
<feature type="transmembrane region" description="Helical" evidence="1">
    <location>
        <begin position="53"/>
        <end position="71"/>
    </location>
</feature>
<keyword evidence="1" id="KW-0472">Membrane</keyword>
<organism evidence="2">
    <name type="scientific">anaerobic digester metagenome</name>
    <dbReference type="NCBI Taxonomy" id="1263854"/>
    <lineage>
        <taxon>unclassified sequences</taxon>
        <taxon>metagenomes</taxon>
        <taxon>ecological metagenomes</taxon>
    </lineage>
</organism>
<protein>
    <submittedName>
        <fullName evidence="2">1,4-dihydroxy-2-naphthoate octaprenyltransferase</fullName>
        <ecNumber evidence="2">2.5.1.74</ecNumber>
    </submittedName>
</protein>
<gene>
    <name evidence="2" type="ORF">SCFA_100001</name>
</gene>
<dbReference type="GO" id="GO:0046428">
    <property type="term" value="F:1,4-dihydroxy-2-naphthoate polyprenyltransferase activity"/>
    <property type="evidence" value="ECO:0007669"/>
    <property type="project" value="UniProtKB-EC"/>
</dbReference>
<evidence type="ECO:0000313" key="2">
    <source>
        <dbReference type="EMBL" id="VFU11203.1"/>
    </source>
</evidence>
<sequence length="72" mass="7651">MVLAYVSMFFITLSGVLTPWAFLVFLSLPLAASLLRQMKQGVPPDADARTAKLDTAFGVLLVAALIIQGLTG</sequence>
<name>A0A485LUJ7_9ZZZZ</name>
<reference evidence="2" key="1">
    <citation type="submission" date="2019-03" db="EMBL/GenBank/DDBJ databases">
        <authorList>
            <person name="Hao L."/>
        </authorList>
    </citation>
    <scope>NUCLEOTIDE SEQUENCE</scope>
</reference>
<evidence type="ECO:0000256" key="1">
    <source>
        <dbReference type="SAM" id="Phobius"/>
    </source>
</evidence>
<feature type="transmembrane region" description="Helical" evidence="1">
    <location>
        <begin position="6"/>
        <end position="32"/>
    </location>
</feature>
<proteinExistence type="predicted"/>
<dbReference type="AlphaFoldDB" id="A0A485LUJ7"/>
<dbReference type="EMBL" id="CAADRM010000002">
    <property type="protein sequence ID" value="VFU11203.1"/>
    <property type="molecule type" value="Genomic_DNA"/>
</dbReference>
<keyword evidence="1" id="KW-0812">Transmembrane</keyword>
<keyword evidence="1" id="KW-1133">Transmembrane helix</keyword>
<keyword evidence="2" id="KW-0808">Transferase</keyword>
<accession>A0A485LUJ7</accession>